<dbReference type="PANTHER" id="PTHR15004:SF0">
    <property type="entry name" value="GLUTAMYL-TRNA(GLN) AMIDOTRANSFERASE SUBUNIT C, MITOCHONDRIAL"/>
    <property type="match status" value="1"/>
</dbReference>
<comment type="catalytic activity">
    <reaction evidence="1">
        <text>L-glutamyl-tRNA(Gln) + L-glutamine + ATP + H2O = L-glutaminyl-tRNA(Gln) + L-glutamate + ADP + phosphate + H(+)</text>
        <dbReference type="Rhea" id="RHEA:17521"/>
        <dbReference type="Rhea" id="RHEA-COMP:9681"/>
        <dbReference type="Rhea" id="RHEA-COMP:9684"/>
        <dbReference type="ChEBI" id="CHEBI:15377"/>
        <dbReference type="ChEBI" id="CHEBI:15378"/>
        <dbReference type="ChEBI" id="CHEBI:29985"/>
        <dbReference type="ChEBI" id="CHEBI:30616"/>
        <dbReference type="ChEBI" id="CHEBI:43474"/>
        <dbReference type="ChEBI" id="CHEBI:58359"/>
        <dbReference type="ChEBI" id="CHEBI:78520"/>
        <dbReference type="ChEBI" id="CHEBI:78521"/>
        <dbReference type="ChEBI" id="CHEBI:456216"/>
    </reaction>
</comment>
<accession>A0A1F7GFF1</accession>
<dbReference type="SUPFAM" id="SSF141000">
    <property type="entry name" value="Glu-tRNAGln amidotransferase C subunit"/>
    <property type="match status" value="1"/>
</dbReference>
<dbReference type="GO" id="GO:0006412">
    <property type="term" value="P:translation"/>
    <property type="evidence" value="ECO:0007669"/>
    <property type="project" value="UniProtKB-UniRule"/>
</dbReference>
<keyword evidence="1" id="KW-0436">Ligase</keyword>
<keyword evidence="1" id="KW-0547">Nucleotide-binding</keyword>
<comment type="function">
    <text evidence="1">Allows the formation of correctly charged Asn-tRNA(Asn) or Gln-tRNA(Gln) through the transamidation of misacylated Asp-tRNA(Asn) or Glu-tRNA(Gln) in organisms which lack either or both of asparaginyl-tRNA or glutaminyl-tRNA synthetases. The reaction takes place in the presence of glutamine and ATP through an activated phospho-Asp-tRNA(Asn) or phospho-Glu-tRNA(Gln).</text>
</comment>
<dbReference type="Pfam" id="PF02686">
    <property type="entry name" value="GatC"/>
    <property type="match status" value="1"/>
</dbReference>
<dbReference type="InterPro" id="IPR036113">
    <property type="entry name" value="Asp/Glu-ADT_sf_sub_c"/>
</dbReference>
<dbReference type="NCBIfam" id="TIGR00135">
    <property type="entry name" value="gatC"/>
    <property type="match status" value="1"/>
</dbReference>
<comment type="caution">
    <text evidence="2">The sequence shown here is derived from an EMBL/GenBank/DDBJ whole genome shotgun (WGS) entry which is preliminary data.</text>
</comment>
<protein>
    <recommendedName>
        <fullName evidence="1">Aspartyl/glutamyl-tRNA(Asn/Gln) amidotransferase subunit C</fullName>
        <shortName evidence="1">Asp/Glu-ADT subunit C</shortName>
        <ecNumber evidence="1">6.3.5.-</ecNumber>
    </recommendedName>
</protein>
<dbReference type="GO" id="GO:0070681">
    <property type="term" value="P:glutaminyl-tRNAGln biosynthesis via transamidation"/>
    <property type="evidence" value="ECO:0007669"/>
    <property type="project" value="TreeGrafter"/>
</dbReference>
<dbReference type="GO" id="GO:0006450">
    <property type="term" value="P:regulation of translational fidelity"/>
    <property type="evidence" value="ECO:0007669"/>
    <property type="project" value="InterPro"/>
</dbReference>
<comment type="catalytic activity">
    <reaction evidence="1">
        <text>L-aspartyl-tRNA(Asn) + L-glutamine + ATP + H2O = L-asparaginyl-tRNA(Asn) + L-glutamate + ADP + phosphate + 2 H(+)</text>
        <dbReference type="Rhea" id="RHEA:14513"/>
        <dbReference type="Rhea" id="RHEA-COMP:9674"/>
        <dbReference type="Rhea" id="RHEA-COMP:9677"/>
        <dbReference type="ChEBI" id="CHEBI:15377"/>
        <dbReference type="ChEBI" id="CHEBI:15378"/>
        <dbReference type="ChEBI" id="CHEBI:29985"/>
        <dbReference type="ChEBI" id="CHEBI:30616"/>
        <dbReference type="ChEBI" id="CHEBI:43474"/>
        <dbReference type="ChEBI" id="CHEBI:58359"/>
        <dbReference type="ChEBI" id="CHEBI:78515"/>
        <dbReference type="ChEBI" id="CHEBI:78516"/>
        <dbReference type="ChEBI" id="CHEBI:456216"/>
    </reaction>
</comment>
<dbReference type="EMBL" id="MFZI01000083">
    <property type="protein sequence ID" value="OGK17603.1"/>
    <property type="molecule type" value="Genomic_DNA"/>
</dbReference>
<evidence type="ECO:0000313" key="3">
    <source>
        <dbReference type="Proteomes" id="UP000177026"/>
    </source>
</evidence>
<dbReference type="GO" id="GO:0050567">
    <property type="term" value="F:glutaminyl-tRNA synthase (glutamine-hydrolyzing) activity"/>
    <property type="evidence" value="ECO:0007669"/>
    <property type="project" value="UniProtKB-UniRule"/>
</dbReference>
<comment type="subunit">
    <text evidence="1">Heterotrimer of A, B and C subunits.</text>
</comment>
<proteinExistence type="inferred from homology"/>
<dbReference type="EC" id="6.3.5.-" evidence="1"/>
<sequence length="105" mass="11950">MKKKHSKLILTSEIITHVARLAHLKLTPELILSFQDQLSSVISYMSKIQSVNTDGVPLTSQVTKLTNVWREDKIDEDRMFTQAQALQNAKKSKNGYFVVKAIFSE</sequence>
<gene>
    <name evidence="1" type="primary">gatC</name>
    <name evidence="2" type="ORF">A2866_04125</name>
</gene>
<dbReference type="AlphaFoldDB" id="A0A1F7GFF1"/>
<dbReference type="HAMAP" id="MF_00122">
    <property type="entry name" value="GatC"/>
    <property type="match status" value="1"/>
</dbReference>
<dbReference type="GO" id="GO:0005524">
    <property type="term" value="F:ATP binding"/>
    <property type="evidence" value="ECO:0007669"/>
    <property type="project" value="UniProtKB-KW"/>
</dbReference>
<name>A0A1F7GFF1_9BACT</name>
<organism evidence="2 3">
    <name type="scientific">Candidatus Roizmanbacteria bacterium RIFCSPHIGHO2_01_FULL_39_8</name>
    <dbReference type="NCBI Taxonomy" id="1802033"/>
    <lineage>
        <taxon>Bacteria</taxon>
        <taxon>Candidatus Roizmaniibacteriota</taxon>
    </lineage>
</organism>
<dbReference type="GO" id="GO:0050566">
    <property type="term" value="F:asparaginyl-tRNA synthase (glutamine-hydrolyzing) activity"/>
    <property type="evidence" value="ECO:0007669"/>
    <property type="project" value="RHEA"/>
</dbReference>
<comment type="similarity">
    <text evidence="1">Belongs to the GatC family.</text>
</comment>
<dbReference type="InterPro" id="IPR003837">
    <property type="entry name" value="GatC"/>
</dbReference>
<keyword evidence="1" id="KW-0648">Protein biosynthesis</keyword>
<dbReference type="Gene3D" id="1.10.20.60">
    <property type="entry name" value="Glu-tRNAGln amidotransferase C subunit, N-terminal domain"/>
    <property type="match status" value="1"/>
</dbReference>
<evidence type="ECO:0000256" key="1">
    <source>
        <dbReference type="HAMAP-Rule" id="MF_00122"/>
    </source>
</evidence>
<reference evidence="2 3" key="1">
    <citation type="journal article" date="2016" name="Nat. Commun.">
        <title>Thousands of microbial genomes shed light on interconnected biogeochemical processes in an aquifer system.</title>
        <authorList>
            <person name="Anantharaman K."/>
            <person name="Brown C.T."/>
            <person name="Hug L.A."/>
            <person name="Sharon I."/>
            <person name="Castelle C.J."/>
            <person name="Probst A.J."/>
            <person name="Thomas B.C."/>
            <person name="Singh A."/>
            <person name="Wilkins M.J."/>
            <person name="Karaoz U."/>
            <person name="Brodie E.L."/>
            <person name="Williams K.H."/>
            <person name="Hubbard S.S."/>
            <person name="Banfield J.F."/>
        </authorList>
    </citation>
    <scope>NUCLEOTIDE SEQUENCE [LARGE SCALE GENOMIC DNA]</scope>
</reference>
<keyword evidence="1" id="KW-0067">ATP-binding</keyword>
<dbReference type="Proteomes" id="UP000177026">
    <property type="component" value="Unassembled WGS sequence"/>
</dbReference>
<evidence type="ECO:0000313" key="2">
    <source>
        <dbReference type="EMBL" id="OGK17603.1"/>
    </source>
</evidence>
<dbReference type="PANTHER" id="PTHR15004">
    <property type="entry name" value="GLUTAMYL-TRNA(GLN) AMIDOTRANSFERASE SUBUNIT C, MITOCHONDRIAL"/>
    <property type="match status" value="1"/>
</dbReference>